<evidence type="ECO:0000313" key="1">
    <source>
        <dbReference type="EMBL" id="WXC83738.1"/>
    </source>
</evidence>
<keyword evidence="2" id="KW-1185">Reference proteome</keyword>
<proteinExistence type="predicted"/>
<evidence type="ECO:0000313" key="2">
    <source>
        <dbReference type="Proteomes" id="UP001432046"/>
    </source>
</evidence>
<accession>A0ABZ2P998</accession>
<reference evidence="1" key="2">
    <citation type="submission" date="2024-03" db="EMBL/GenBank/DDBJ databases">
        <authorList>
            <person name="Bromfield E.S.P."/>
            <person name="Cloutier S."/>
        </authorList>
    </citation>
    <scope>NUCLEOTIDE SEQUENCE</scope>
    <source>
        <strain evidence="1">5S5</strain>
    </source>
</reference>
<reference evidence="1" key="1">
    <citation type="journal article" date="2021" name="Int. J. Syst. Evol. Microbiol.">
        <title>Bradyrhizobium septentrionale sp. nov. (sv. septentrionale) and Bradyrhizobium quebecense sp. nov. (sv. septentrionale) associated with legumes native to Canada possess rearranged symbiosis genes and numerous insertion sequences.</title>
        <authorList>
            <person name="Bromfield E.S.P."/>
            <person name="Cloutier S."/>
        </authorList>
    </citation>
    <scope>NUCLEOTIDE SEQUENCE</scope>
    <source>
        <strain evidence="1">5S5</strain>
    </source>
</reference>
<sequence length="93" mass="10587">MKRDEIEGATNFFMEVDARAVALLWASARLFQMLRKKGLLTDDEIAATLDPDAFQALANTSEKQANVERYLPLIVESIRNLRDQTLGQNPQRH</sequence>
<dbReference type="RefSeq" id="WP_338821557.1">
    <property type="nucleotide sequence ID" value="NZ_CP147708.1"/>
</dbReference>
<dbReference type="EMBL" id="CP147711">
    <property type="protein sequence ID" value="WXC83738.1"/>
    <property type="molecule type" value="Genomic_DNA"/>
</dbReference>
<dbReference type="Proteomes" id="UP001432046">
    <property type="component" value="Chromosome"/>
</dbReference>
<organism evidence="1 2">
    <name type="scientific">Bradyrhizobium septentrionale</name>
    <dbReference type="NCBI Taxonomy" id="1404411"/>
    <lineage>
        <taxon>Bacteria</taxon>
        <taxon>Pseudomonadati</taxon>
        <taxon>Pseudomonadota</taxon>
        <taxon>Alphaproteobacteria</taxon>
        <taxon>Hyphomicrobiales</taxon>
        <taxon>Nitrobacteraceae</taxon>
        <taxon>Bradyrhizobium</taxon>
    </lineage>
</organism>
<protein>
    <submittedName>
        <fullName evidence="1">Uncharacterized protein</fullName>
    </submittedName>
</protein>
<name>A0ABZ2P998_9BRAD</name>
<gene>
    <name evidence="1" type="ORF">WDK88_20225</name>
</gene>